<reference evidence="3 4" key="1">
    <citation type="submission" date="2024-08" db="EMBL/GenBank/DDBJ databases">
        <authorList>
            <person name="Cucini C."/>
            <person name="Frati F."/>
        </authorList>
    </citation>
    <scope>NUCLEOTIDE SEQUENCE [LARGE SCALE GENOMIC DNA]</scope>
</reference>
<evidence type="ECO:0008006" key="5">
    <source>
        <dbReference type="Google" id="ProtNLM"/>
    </source>
</evidence>
<keyword evidence="4" id="KW-1185">Reference proteome</keyword>
<protein>
    <recommendedName>
        <fullName evidence="5">Chitin-binding type-2 domain-containing protein</fullName>
    </recommendedName>
</protein>
<evidence type="ECO:0000313" key="4">
    <source>
        <dbReference type="Proteomes" id="UP001642540"/>
    </source>
</evidence>
<accession>A0ABP1PMM4</accession>
<feature type="signal peptide" evidence="2">
    <location>
        <begin position="1"/>
        <end position="27"/>
    </location>
</feature>
<feature type="compositionally biased region" description="Polar residues" evidence="1">
    <location>
        <begin position="82"/>
        <end position="94"/>
    </location>
</feature>
<feature type="region of interest" description="Disordered" evidence="1">
    <location>
        <begin position="82"/>
        <end position="102"/>
    </location>
</feature>
<comment type="caution">
    <text evidence="3">The sequence shown here is derived from an EMBL/GenBank/DDBJ whole genome shotgun (WGS) entry which is preliminary data.</text>
</comment>
<dbReference type="EMBL" id="CAXLJM020000004">
    <property type="protein sequence ID" value="CAL8071073.1"/>
    <property type="molecule type" value="Genomic_DNA"/>
</dbReference>
<sequence length="165" mass="18554">MVSIKCYLSVALQLIVMVTFINSKALGRNVVNTVCPISRQAEDSTWLLYGMPPKCYVAGSQGPCNFNQFLLPMSQNSNHGHCVSSHGTTSNLNSGDRHGHKETDIGQKLRTHKRIKRQYVQRPRYGNIVCPAGYACRVGNSIPRNRCRDGYIWSERRQQCIPSRG</sequence>
<dbReference type="Proteomes" id="UP001642540">
    <property type="component" value="Unassembled WGS sequence"/>
</dbReference>
<feature type="chain" id="PRO_5047160828" description="Chitin-binding type-2 domain-containing protein" evidence="2">
    <location>
        <begin position="28"/>
        <end position="165"/>
    </location>
</feature>
<proteinExistence type="predicted"/>
<evidence type="ECO:0000256" key="1">
    <source>
        <dbReference type="SAM" id="MobiDB-lite"/>
    </source>
</evidence>
<keyword evidence="2" id="KW-0732">Signal</keyword>
<name>A0ABP1PMM4_9HEXA</name>
<evidence type="ECO:0000256" key="2">
    <source>
        <dbReference type="SAM" id="SignalP"/>
    </source>
</evidence>
<evidence type="ECO:0000313" key="3">
    <source>
        <dbReference type="EMBL" id="CAL8071073.1"/>
    </source>
</evidence>
<gene>
    <name evidence="3" type="ORF">ODALV1_LOCUS1552</name>
</gene>
<organism evidence="3 4">
    <name type="scientific">Orchesella dallaii</name>
    <dbReference type="NCBI Taxonomy" id="48710"/>
    <lineage>
        <taxon>Eukaryota</taxon>
        <taxon>Metazoa</taxon>
        <taxon>Ecdysozoa</taxon>
        <taxon>Arthropoda</taxon>
        <taxon>Hexapoda</taxon>
        <taxon>Collembola</taxon>
        <taxon>Entomobryomorpha</taxon>
        <taxon>Entomobryoidea</taxon>
        <taxon>Orchesellidae</taxon>
        <taxon>Orchesellinae</taxon>
        <taxon>Orchesella</taxon>
    </lineage>
</organism>